<evidence type="ECO:0000313" key="2">
    <source>
        <dbReference type="EMBL" id="ARQ20536.1"/>
    </source>
</evidence>
<keyword evidence="2" id="KW-0614">Plasmid</keyword>
<feature type="signal peptide" evidence="1">
    <location>
        <begin position="1"/>
        <end position="18"/>
    </location>
</feature>
<organism evidence="2">
    <name type="scientific">Escherichia coli</name>
    <dbReference type="NCBI Taxonomy" id="562"/>
    <lineage>
        <taxon>Bacteria</taxon>
        <taxon>Pseudomonadati</taxon>
        <taxon>Pseudomonadota</taxon>
        <taxon>Gammaproteobacteria</taxon>
        <taxon>Enterobacterales</taxon>
        <taxon>Enterobacteriaceae</taxon>
        <taxon>Escherichia</taxon>
    </lineage>
</organism>
<sequence>MKIIFFVVSLLMTNTSLAATSLVINSYKCGNTRLLNVAAWIDDYIVDEAYFINGMKAIPDELTNKPMRRKDGRYVRIYQWNVPEIGNPPYFVYETEGKISSLLTEYSNDICIALP</sequence>
<dbReference type="RefSeq" id="WP_247769965.1">
    <property type="nucleotide sequence ID" value="NZ_CP068036.1"/>
</dbReference>
<feature type="chain" id="PRO_5012372262" evidence="1">
    <location>
        <begin position="19"/>
        <end position="115"/>
    </location>
</feature>
<accession>A0A1X9QDA7</accession>
<reference evidence="2" key="1">
    <citation type="submission" date="2017-01" db="EMBL/GenBank/DDBJ databases">
        <title>Expanding landscapes of the diversified mcr-1-bearing plasmid reservoirs amongst gut microbiota.</title>
        <authorList>
            <person name="Wang Q."/>
            <person name="Sun J."/>
            <person name="Li J."/>
            <person name="Ding Y."/>
            <person name="Li X.-P."/>
            <person name="Lin J."/>
            <person name="Hassan B."/>
            <person name="Feng Y."/>
        </authorList>
    </citation>
    <scope>NUCLEOTIDE SEQUENCE</scope>
    <source>
        <strain evidence="2">GD81</strain>
        <plasmid evidence="2">pGD81-1</plasmid>
    </source>
</reference>
<protein>
    <submittedName>
        <fullName evidence="2">Uncharacterized protein</fullName>
    </submittedName>
</protein>
<keyword evidence="1" id="KW-0732">Signal</keyword>
<proteinExistence type="predicted"/>
<dbReference type="AlphaFoldDB" id="A0A1X9QDA7"/>
<dbReference type="EMBL" id="KY446064">
    <property type="protein sequence ID" value="ARQ20536.1"/>
    <property type="molecule type" value="Genomic_DNA"/>
</dbReference>
<evidence type="ECO:0000256" key="1">
    <source>
        <dbReference type="SAM" id="SignalP"/>
    </source>
</evidence>
<geneLocation type="plasmid" evidence="2">
    <name>pGD81-1</name>
</geneLocation>
<name>A0A1X9QDA7_ECOLX</name>